<evidence type="ECO:0000313" key="3">
    <source>
        <dbReference type="Proteomes" id="UP000485058"/>
    </source>
</evidence>
<dbReference type="PANTHER" id="PTHR12858">
    <property type="entry name" value="RIBOSOME BIOGENESIS PROTEIN"/>
    <property type="match status" value="1"/>
</dbReference>
<feature type="compositionally biased region" description="Basic and acidic residues" evidence="1">
    <location>
        <begin position="18"/>
        <end position="34"/>
    </location>
</feature>
<dbReference type="GO" id="GO:0000479">
    <property type="term" value="P:endonucleolytic cleavage of tricistronic rRNA transcript (SSU-rRNA, 5.8S rRNA, LSU-rRNA)"/>
    <property type="evidence" value="ECO:0007669"/>
    <property type="project" value="TreeGrafter"/>
</dbReference>
<name>A0A699YPA4_HAELA</name>
<comment type="caution">
    <text evidence="2">The sequence shown here is derived from an EMBL/GenBank/DDBJ whole genome shotgun (WGS) entry which is preliminary data.</text>
</comment>
<protein>
    <submittedName>
        <fullName evidence="2">Bms1-type G domain-containing protein</fullName>
    </submittedName>
</protein>
<dbReference type="EMBL" id="BLLF01000247">
    <property type="protein sequence ID" value="GFH09608.1"/>
    <property type="molecule type" value="Genomic_DNA"/>
</dbReference>
<organism evidence="2 3">
    <name type="scientific">Haematococcus lacustris</name>
    <name type="common">Green alga</name>
    <name type="synonym">Haematococcus pluvialis</name>
    <dbReference type="NCBI Taxonomy" id="44745"/>
    <lineage>
        <taxon>Eukaryota</taxon>
        <taxon>Viridiplantae</taxon>
        <taxon>Chlorophyta</taxon>
        <taxon>core chlorophytes</taxon>
        <taxon>Chlorophyceae</taxon>
        <taxon>CS clade</taxon>
        <taxon>Chlamydomonadales</taxon>
        <taxon>Haematococcaceae</taxon>
        <taxon>Haematococcus</taxon>
    </lineage>
</organism>
<dbReference type="GO" id="GO:0005525">
    <property type="term" value="F:GTP binding"/>
    <property type="evidence" value="ECO:0007669"/>
    <property type="project" value="TreeGrafter"/>
</dbReference>
<proteinExistence type="predicted"/>
<dbReference type="GO" id="GO:0000462">
    <property type="term" value="P:maturation of SSU-rRNA from tricistronic rRNA transcript (SSU-rRNA, 5.8S rRNA, LSU-rRNA)"/>
    <property type="evidence" value="ECO:0007669"/>
    <property type="project" value="TreeGrafter"/>
</dbReference>
<dbReference type="Proteomes" id="UP000485058">
    <property type="component" value="Unassembled WGS sequence"/>
</dbReference>
<dbReference type="GO" id="GO:0030686">
    <property type="term" value="C:90S preribosome"/>
    <property type="evidence" value="ECO:0007669"/>
    <property type="project" value="TreeGrafter"/>
</dbReference>
<reference evidence="2 3" key="1">
    <citation type="submission" date="2020-02" db="EMBL/GenBank/DDBJ databases">
        <title>Draft genome sequence of Haematococcus lacustris strain NIES-144.</title>
        <authorList>
            <person name="Morimoto D."/>
            <person name="Nakagawa S."/>
            <person name="Yoshida T."/>
            <person name="Sawayama S."/>
        </authorList>
    </citation>
    <scope>NUCLEOTIDE SEQUENCE [LARGE SCALE GENOMIC DNA]</scope>
    <source>
        <strain evidence="2 3">NIES-144</strain>
    </source>
</reference>
<accession>A0A699YPA4</accession>
<evidence type="ECO:0000313" key="2">
    <source>
        <dbReference type="EMBL" id="GFH09608.1"/>
    </source>
</evidence>
<dbReference type="PANTHER" id="PTHR12858:SF2">
    <property type="entry name" value="RIBOSOME BIOGENESIS PROTEIN BMS1 HOMOLOG"/>
    <property type="match status" value="1"/>
</dbReference>
<dbReference type="GO" id="GO:0034511">
    <property type="term" value="F:U3 snoRNA binding"/>
    <property type="evidence" value="ECO:0007669"/>
    <property type="project" value="TreeGrafter"/>
</dbReference>
<feature type="compositionally biased region" description="Basic residues" evidence="1">
    <location>
        <begin position="1"/>
        <end position="17"/>
    </location>
</feature>
<feature type="region of interest" description="Disordered" evidence="1">
    <location>
        <begin position="1"/>
        <end position="39"/>
    </location>
</feature>
<dbReference type="AlphaFoldDB" id="A0A699YPA4"/>
<dbReference type="GO" id="GO:0003924">
    <property type="term" value="F:GTPase activity"/>
    <property type="evidence" value="ECO:0007669"/>
    <property type="project" value="TreeGrafter"/>
</dbReference>
<evidence type="ECO:0000256" key="1">
    <source>
        <dbReference type="SAM" id="MobiDB-lite"/>
    </source>
</evidence>
<gene>
    <name evidence="2" type="ORF">HaLaN_04784</name>
</gene>
<dbReference type="InterPro" id="IPR039761">
    <property type="entry name" value="Bms1/Tsr1"/>
</dbReference>
<keyword evidence="3" id="KW-1185">Reference proteome</keyword>
<sequence>MSGKGHRVKKAGRKVEKRKTAEQKKKGVLEDAQARKQNPRAFAFQSANVAKGQKARTAEREQRRLHAPMLERVGEEAPPLVVLVQGPPQVLKQWARARSSAAWSSTSRVRMYPKFSVSSPW</sequence>